<name>A0ABT7X7L1_9BACE</name>
<dbReference type="Proteomes" id="UP001167871">
    <property type="component" value="Unassembled WGS sequence"/>
</dbReference>
<keyword evidence="2" id="KW-1185">Reference proteome</keyword>
<protein>
    <recommendedName>
        <fullName evidence="3">DUF3298 domain-containing protein</fullName>
    </recommendedName>
</protein>
<gene>
    <name evidence="1" type="ORF">QVO10_11900</name>
</gene>
<accession>A0ABT7X7L1</accession>
<dbReference type="EMBL" id="JAUEII010000026">
    <property type="protein sequence ID" value="MDN0050081.1"/>
    <property type="molecule type" value="Genomic_DNA"/>
</dbReference>
<proteinExistence type="predicted"/>
<reference evidence="1" key="1">
    <citation type="submission" date="2023-06" db="EMBL/GenBank/DDBJ databases">
        <authorList>
            <person name="Zeman M."/>
            <person name="Kubasova T."/>
            <person name="Jahodarova E."/>
            <person name="Nykrynova M."/>
            <person name="Rychlik I."/>
        </authorList>
    </citation>
    <scope>NUCLEOTIDE SEQUENCE</scope>
    <source>
        <strain evidence="1">84_SSukc20</strain>
    </source>
</reference>
<sequence>MNIFRFWKKKSKDVPYEKELLVNVCHKLYDRFPFLYEQLEAGIVHNIKIDDDKRKIQFDIDVLSKYENKKGRYFAIENIEIYDSQGNVTLMYIHVGYGIIISYGFDNPIFNNECISNVNVQNIRIVYFDDDEQINKLLTKQELARINPTDFYELELEGFGIIYHLIDVSDGDFIGIDKNKNIYLVTHDPYEIRKLNGSLIEILEDYQI</sequence>
<evidence type="ECO:0000313" key="1">
    <source>
        <dbReference type="EMBL" id="MDN0050081.1"/>
    </source>
</evidence>
<comment type="caution">
    <text evidence="1">The sequence shown here is derived from an EMBL/GenBank/DDBJ whole genome shotgun (WGS) entry which is preliminary data.</text>
</comment>
<organism evidence="1 2">
    <name type="scientific">Bacteroides gallinaceum</name>
    <dbReference type="NCBI Taxonomy" id="1462571"/>
    <lineage>
        <taxon>Bacteria</taxon>
        <taxon>Pseudomonadati</taxon>
        <taxon>Bacteroidota</taxon>
        <taxon>Bacteroidia</taxon>
        <taxon>Bacteroidales</taxon>
        <taxon>Bacteroidaceae</taxon>
        <taxon>Bacteroides</taxon>
    </lineage>
</organism>
<reference evidence="1" key="2">
    <citation type="submission" date="2024-05" db="EMBL/GenBank/DDBJ databases">
        <title>Identification and characterization of horizontal gene transfer across gut microbiota members of farm animals based on homology search.</title>
        <authorList>
            <person name="Schwarzerova J."/>
            <person name="Nykrynova M."/>
            <person name="Jureckova K."/>
            <person name="Cejkova D."/>
            <person name="Rychlik I."/>
        </authorList>
    </citation>
    <scope>NUCLEOTIDE SEQUENCE</scope>
    <source>
        <strain evidence="1">84_SSukc20</strain>
    </source>
</reference>
<evidence type="ECO:0008006" key="3">
    <source>
        <dbReference type="Google" id="ProtNLM"/>
    </source>
</evidence>
<dbReference type="RefSeq" id="WP_204970501.1">
    <property type="nucleotide sequence ID" value="NZ_JAUEII010000026.1"/>
</dbReference>
<evidence type="ECO:0000313" key="2">
    <source>
        <dbReference type="Proteomes" id="UP001167871"/>
    </source>
</evidence>